<protein>
    <submittedName>
        <fullName evidence="2">tRNA 5-methoxyuridine(34)/uridine 5-oxyacetic acid(34) synthase CmoB</fullName>
        <ecNumber evidence="2">2.5.1.-</ecNumber>
    </submittedName>
</protein>
<dbReference type="GO" id="GO:0016740">
    <property type="term" value="F:transferase activity"/>
    <property type="evidence" value="ECO:0007669"/>
    <property type="project" value="UniProtKB-KW"/>
</dbReference>
<gene>
    <name evidence="2" type="primary">cmoB</name>
    <name evidence="2" type="ORF">FNE76_05215</name>
</gene>
<dbReference type="InterPro" id="IPR027555">
    <property type="entry name" value="Mo5U34_MeTrfas-like"/>
</dbReference>
<dbReference type="NCBIfam" id="NF011650">
    <property type="entry name" value="PRK15068.1"/>
    <property type="match status" value="1"/>
</dbReference>
<name>A0A553USM2_9HELI</name>
<dbReference type="RefSeq" id="WP_120948617.1">
    <property type="nucleotide sequence ID" value="NZ_QXQS01000016.1"/>
</dbReference>
<evidence type="ECO:0000313" key="2">
    <source>
        <dbReference type="EMBL" id="TSA83219.1"/>
    </source>
</evidence>
<dbReference type="EC" id="2.5.1.-" evidence="2"/>
<dbReference type="EMBL" id="VKGC01000011">
    <property type="protein sequence ID" value="TSA83219.1"/>
    <property type="molecule type" value="Genomic_DNA"/>
</dbReference>
<dbReference type="AlphaFoldDB" id="A0A553USM2"/>
<reference evidence="2" key="1">
    <citation type="submission" date="2019-07" db="EMBL/GenBank/DDBJ databases">
        <title>Helicobacter labacensis sp. nov., Helicobacter mehlei sp. nov. and Helicobacter vulpis sp. nov., isolated from gastric mucosa of red fox (Vulpis vulpis).</title>
        <authorList>
            <person name="Kusar D."/>
            <person name="Gruntar I."/>
            <person name="Pate M."/>
            <person name="Zajc U."/>
            <person name="Ocepek M."/>
        </authorList>
    </citation>
    <scope>NUCLEOTIDE SEQUENCE [LARGE SCALE GENOMIC DNA]</scope>
    <source>
        <strain evidence="2">L8b</strain>
    </source>
</reference>
<dbReference type="CDD" id="cd02440">
    <property type="entry name" value="AdoMet_MTases"/>
    <property type="match status" value="1"/>
</dbReference>
<dbReference type="InterPro" id="IPR029063">
    <property type="entry name" value="SAM-dependent_MTases_sf"/>
</dbReference>
<keyword evidence="3" id="KW-1185">Reference proteome</keyword>
<comment type="caution">
    <text evidence="2">The sequence shown here is derived from an EMBL/GenBank/DDBJ whole genome shotgun (WGS) entry which is preliminary data.</text>
</comment>
<dbReference type="SUPFAM" id="SSF53335">
    <property type="entry name" value="S-adenosyl-L-methionine-dependent methyltransferases"/>
    <property type="match status" value="1"/>
</dbReference>
<evidence type="ECO:0000313" key="3">
    <source>
        <dbReference type="Proteomes" id="UP000319322"/>
    </source>
</evidence>
<dbReference type="Gene3D" id="3.40.50.150">
    <property type="entry name" value="Vaccinia Virus protein VP39"/>
    <property type="match status" value="1"/>
</dbReference>
<reference evidence="2" key="2">
    <citation type="submission" date="2019-07" db="EMBL/GenBank/DDBJ databases">
        <authorList>
            <person name="Papic B."/>
        </authorList>
    </citation>
    <scope>NUCLEOTIDE SEQUENCE [LARGE SCALE GENOMIC DNA]</scope>
    <source>
        <strain evidence="2">L8b</strain>
    </source>
</reference>
<accession>A0A553USM2</accession>
<dbReference type="Pfam" id="PF08003">
    <property type="entry name" value="Methyltransf_9"/>
    <property type="match status" value="1"/>
</dbReference>
<evidence type="ECO:0000256" key="1">
    <source>
        <dbReference type="ARBA" id="ARBA00022679"/>
    </source>
</evidence>
<organism evidence="2 3">
    <name type="scientific">Helicobacter mehlei</name>
    <dbReference type="NCBI Taxonomy" id="2316080"/>
    <lineage>
        <taxon>Bacteria</taxon>
        <taxon>Pseudomonadati</taxon>
        <taxon>Campylobacterota</taxon>
        <taxon>Epsilonproteobacteria</taxon>
        <taxon>Campylobacterales</taxon>
        <taxon>Helicobacteraceae</taxon>
        <taxon>Helicobacter</taxon>
    </lineage>
</organism>
<dbReference type="Proteomes" id="UP000319322">
    <property type="component" value="Unassembled WGS sequence"/>
</dbReference>
<sequence length="268" mass="30600">MGCEYKILEGLYIQADRSLSLDRLHAQAWALRPWRKGPFYVQQGTQGFCIESEWQSFMKWDLIKDSVSLSGLDVADVGCNNGYYLFCMDKQKPKSLVGFDPSTLYRAQFDYINALLQRPIVYENLGIEDLRTYTMRFDVIFCLGVLYHRKDPLSALKALHMGLKKGGVLILDTLLYDSPLEVALCPKSYAKMTNVYFIPSMRALQNWVERAGFADLQLLATKTTTTQEQRQTPWITGLSLGDFLDPSDPSRSIEGYVAPCRGYFILHK</sequence>
<dbReference type="PANTHER" id="PTHR43861">
    <property type="entry name" value="TRANS-ACONITATE 2-METHYLTRANSFERASE-RELATED"/>
    <property type="match status" value="1"/>
</dbReference>
<dbReference type="PANTHER" id="PTHR43861:SF3">
    <property type="entry name" value="PUTATIVE (AFU_ORTHOLOGUE AFUA_2G14390)-RELATED"/>
    <property type="match status" value="1"/>
</dbReference>
<proteinExistence type="predicted"/>
<keyword evidence="1 2" id="KW-0808">Transferase</keyword>